<protein>
    <recommendedName>
        <fullName evidence="2">N-acetyltransferase domain-containing protein</fullName>
    </recommendedName>
</protein>
<dbReference type="Pfam" id="PF00583">
    <property type="entry name" value="Acetyltransf_1"/>
    <property type="match status" value="1"/>
</dbReference>
<name>A0A6A5YUZ6_9PLEO</name>
<dbReference type="GO" id="GO:0016747">
    <property type="term" value="F:acyltransferase activity, transferring groups other than amino-acyl groups"/>
    <property type="evidence" value="ECO:0007669"/>
    <property type="project" value="InterPro"/>
</dbReference>
<dbReference type="AlphaFoldDB" id="A0A6A5YUZ6"/>
<dbReference type="PROSITE" id="PS51186">
    <property type="entry name" value="GNAT"/>
    <property type="match status" value="1"/>
</dbReference>
<evidence type="ECO:0000313" key="3">
    <source>
        <dbReference type="EMBL" id="KAF2110870.1"/>
    </source>
</evidence>
<keyword evidence="4" id="KW-1185">Reference proteome</keyword>
<proteinExistence type="predicted"/>
<evidence type="ECO:0000256" key="1">
    <source>
        <dbReference type="SAM" id="MobiDB-lite"/>
    </source>
</evidence>
<dbReference type="InterPro" id="IPR016181">
    <property type="entry name" value="Acyl_CoA_acyltransferase"/>
</dbReference>
<dbReference type="InterPro" id="IPR000182">
    <property type="entry name" value="GNAT_dom"/>
</dbReference>
<gene>
    <name evidence="3" type="ORF">BDV96DRAFT_583078</name>
</gene>
<dbReference type="EMBL" id="ML977336">
    <property type="protein sequence ID" value="KAF2110870.1"/>
    <property type="molecule type" value="Genomic_DNA"/>
</dbReference>
<feature type="region of interest" description="Disordered" evidence="1">
    <location>
        <begin position="1"/>
        <end position="27"/>
    </location>
</feature>
<feature type="domain" description="N-acetyltransferase" evidence="2">
    <location>
        <begin position="53"/>
        <end position="218"/>
    </location>
</feature>
<reference evidence="3" key="1">
    <citation type="journal article" date="2020" name="Stud. Mycol.">
        <title>101 Dothideomycetes genomes: a test case for predicting lifestyles and emergence of pathogens.</title>
        <authorList>
            <person name="Haridas S."/>
            <person name="Albert R."/>
            <person name="Binder M."/>
            <person name="Bloem J."/>
            <person name="Labutti K."/>
            <person name="Salamov A."/>
            <person name="Andreopoulos B."/>
            <person name="Baker S."/>
            <person name="Barry K."/>
            <person name="Bills G."/>
            <person name="Bluhm B."/>
            <person name="Cannon C."/>
            <person name="Castanera R."/>
            <person name="Culley D."/>
            <person name="Daum C."/>
            <person name="Ezra D."/>
            <person name="Gonzalez J."/>
            <person name="Henrissat B."/>
            <person name="Kuo A."/>
            <person name="Liang C."/>
            <person name="Lipzen A."/>
            <person name="Lutzoni F."/>
            <person name="Magnuson J."/>
            <person name="Mondo S."/>
            <person name="Nolan M."/>
            <person name="Ohm R."/>
            <person name="Pangilinan J."/>
            <person name="Park H.-J."/>
            <person name="Ramirez L."/>
            <person name="Alfaro M."/>
            <person name="Sun H."/>
            <person name="Tritt A."/>
            <person name="Yoshinaga Y."/>
            <person name="Zwiers L.-H."/>
            <person name="Turgeon B."/>
            <person name="Goodwin S."/>
            <person name="Spatafora J."/>
            <person name="Crous P."/>
            <person name="Grigoriev I."/>
        </authorList>
    </citation>
    <scope>NUCLEOTIDE SEQUENCE</scope>
    <source>
        <strain evidence="3">CBS 627.86</strain>
    </source>
</reference>
<sequence length="219" mass="24201">MASPQPVDTPQSIGSPTSTGSNESPIEREFRQYLYSAEQIKSDAPLAAALTDLINDRFASNKTPNPDKWDDRALRFSDVNQIHEMLGHTGVFSVVYDNDTVVACAGAIPWKGGMPGLRGPHDEGWEVKTVATKQGYSKQGLATRCIAGLEAYLKQLQPTHDNRQEGKILKTWIQAADCLNGAYWRRRGYREVALVEQPVGIWGSKTGFKLLVAVKELEI</sequence>
<accession>A0A6A5YUZ6</accession>
<organism evidence="3 4">
    <name type="scientific">Lophiotrema nucula</name>
    <dbReference type="NCBI Taxonomy" id="690887"/>
    <lineage>
        <taxon>Eukaryota</taxon>
        <taxon>Fungi</taxon>
        <taxon>Dikarya</taxon>
        <taxon>Ascomycota</taxon>
        <taxon>Pezizomycotina</taxon>
        <taxon>Dothideomycetes</taxon>
        <taxon>Pleosporomycetidae</taxon>
        <taxon>Pleosporales</taxon>
        <taxon>Lophiotremataceae</taxon>
        <taxon>Lophiotrema</taxon>
    </lineage>
</organism>
<feature type="compositionally biased region" description="Polar residues" evidence="1">
    <location>
        <begin position="1"/>
        <end position="24"/>
    </location>
</feature>
<dbReference type="OrthoDB" id="3794209at2759"/>
<evidence type="ECO:0000313" key="4">
    <source>
        <dbReference type="Proteomes" id="UP000799770"/>
    </source>
</evidence>
<evidence type="ECO:0000259" key="2">
    <source>
        <dbReference type="PROSITE" id="PS51186"/>
    </source>
</evidence>
<dbReference type="Gene3D" id="3.40.630.30">
    <property type="match status" value="1"/>
</dbReference>
<dbReference type="SUPFAM" id="SSF55729">
    <property type="entry name" value="Acyl-CoA N-acyltransferases (Nat)"/>
    <property type="match status" value="1"/>
</dbReference>
<dbReference type="Proteomes" id="UP000799770">
    <property type="component" value="Unassembled WGS sequence"/>
</dbReference>